<dbReference type="EMBL" id="LXQA010307845">
    <property type="protein sequence ID" value="MCI42712.1"/>
    <property type="molecule type" value="Genomic_DNA"/>
</dbReference>
<dbReference type="AlphaFoldDB" id="A0A392S2P7"/>
<reference evidence="1 2" key="1">
    <citation type="journal article" date="2018" name="Front. Plant Sci.">
        <title>Red Clover (Trifolium pratense) and Zigzag Clover (T. medium) - A Picture of Genomic Similarities and Differences.</title>
        <authorList>
            <person name="Dluhosova J."/>
            <person name="Istvanek J."/>
            <person name="Nedelnik J."/>
            <person name="Repkova J."/>
        </authorList>
    </citation>
    <scope>NUCLEOTIDE SEQUENCE [LARGE SCALE GENOMIC DNA]</scope>
    <source>
        <strain evidence="2">cv. 10/8</strain>
        <tissue evidence="1">Leaf</tissue>
    </source>
</reference>
<dbReference type="Proteomes" id="UP000265520">
    <property type="component" value="Unassembled WGS sequence"/>
</dbReference>
<accession>A0A392S2P7</accession>
<proteinExistence type="predicted"/>
<name>A0A392S2P7_9FABA</name>
<protein>
    <submittedName>
        <fullName evidence="1">Uncharacterized protein</fullName>
    </submittedName>
</protein>
<evidence type="ECO:0000313" key="2">
    <source>
        <dbReference type="Proteomes" id="UP000265520"/>
    </source>
</evidence>
<organism evidence="1 2">
    <name type="scientific">Trifolium medium</name>
    <dbReference type="NCBI Taxonomy" id="97028"/>
    <lineage>
        <taxon>Eukaryota</taxon>
        <taxon>Viridiplantae</taxon>
        <taxon>Streptophyta</taxon>
        <taxon>Embryophyta</taxon>
        <taxon>Tracheophyta</taxon>
        <taxon>Spermatophyta</taxon>
        <taxon>Magnoliopsida</taxon>
        <taxon>eudicotyledons</taxon>
        <taxon>Gunneridae</taxon>
        <taxon>Pentapetalae</taxon>
        <taxon>rosids</taxon>
        <taxon>fabids</taxon>
        <taxon>Fabales</taxon>
        <taxon>Fabaceae</taxon>
        <taxon>Papilionoideae</taxon>
        <taxon>50 kb inversion clade</taxon>
        <taxon>NPAAA clade</taxon>
        <taxon>Hologalegina</taxon>
        <taxon>IRL clade</taxon>
        <taxon>Trifolieae</taxon>
        <taxon>Trifolium</taxon>
    </lineage>
</organism>
<keyword evidence="2" id="KW-1185">Reference proteome</keyword>
<sequence>MAKLAPVSEISKKIPGLIEEVKEAVNCDLSDAIEDLDSAGNFFEALDELESLSTHLTSAQKELLGLAQVVRRSLETHVPFISSVLENSERVNR</sequence>
<comment type="caution">
    <text evidence="1">The sequence shown here is derived from an EMBL/GenBank/DDBJ whole genome shotgun (WGS) entry which is preliminary data.</text>
</comment>
<feature type="non-terminal residue" evidence="1">
    <location>
        <position position="93"/>
    </location>
</feature>
<evidence type="ECO:0000313" key="1">
    <source>
        <dbReference type="EMBL" id="MCI42712.1"/>
    </source>
</evidence>